<evidence type="ECO:0000313" key="2">
    <source>
        <dbReference type="Proteomes" id="UP000828048"/>
    </source>
</evidence>
<name>A0ACB7XRJ0_9ERIC</name>
<organism evidence="1 2">
    <name type="scientific">Vaccinium darrowii</name>
    <dbReference type="NCBI Taxonomy" id="229202"/>
    <lineage>
        <taxon>Eukaryota</taxon>
        <taxon>Viridiplantae</taxon>
        <taxon>Streptophyta</taxon>
        <taxon>Embryophyta</taxon>
        <taxon>Tracheophyta</taxon>
        <taxon>Spermatophyta</taxon>
        <taxon>Magnoliopsida</taxon>
        <taxon>eudicotyledons</taxon>
        <taxon>Gunneridae</taxon>
        <taxon>Pentapetalae</taxon>
        <taxon>asterids</taxon>
        <taxon>Ericales</taxon>
        <taxon>Ericaceae</taxon>
        <taxon>Vaccinioideae</taxon>
        <taxon>Vaccinieae</taxon>
        <taxon>Vaccinium</taxon>
    </lineage>
</organism>
<comment type="caution">
    <text evidence="1">The sequence shown here is derived from an EMBL/GenBank/DDBJ whole genome shotgun (WGS) entry which is preliminary data.</text>
</comment>
<keyword evidence="2" id="KW-1185">Reference proteome</keyword>
<dbReference type="Proteomes" id="UP000828048">
    <property type="component" value="Chromosome 1"/>
</dbReference>
<proteinExistence type="predicted"/>
<sequence>MMRLCNTYRLIVSCTVVLVVLSAFCELGFCGDEVLIRMKPVAGGVRDSVGMQNSVEIESMGRFAVDEHNKKEELLCSASIPAICCCSSDGFCQRLNQFFYRIIEGREKDERE</sequence>
<evidence type="ECO:0000313" key="1">
    <source>
        <dbReference type="EMBL" id="KAH7843533.1"/>
    </source>
</evidence>
<accession>A0ACB7XRJ0</accession>
<gene>
    <name evidence="1" type="ORF">Vadar_017845</name>
</gene>
<protein>
    <submittedName>
        <fullName evidence="1">Uncharacterized protein</fullName>
    </submittedName>
</protein>
<reference evidence="1 2" key="1">
    <citation type="journal article" date="2021" name="Hortic Res">
        <title>High-quality reference genome and annotation aids understanding of berry development for evergreen blueberry (Vaccinium darrowii).</title>
        <authorList>
            <person name="Yu J."/>
            <person name="Hulse-Kemp A.M."/>
            <person name="Babiker E."/>
            <person name="Staton M."/>
        </authorList>
    </citation>
    <scope>NUCLEOTIDE SEQUENCE [LARGE SCALE GENOMIC DNA]</scope>
    <source>
        <strain evidence="2">cv. NJ 8807/NJ 8810</strain>
        <tissue evidence="1">Young leaf</tissue>
    </source>
</reference>
<dbReference type="EMBL" id="CM037151">
    <property type="protein sequence ID" value="KAH7843533.1"/>
    <property type="molecule type" value="Genomic_DNA"/>
</dbReference>